<evidence type="ECO:0000256" key="11">
    <source>
        <dbReference type="ARBA" id="ARBA00022932"/>
    </source>
</evidence>
<dbReference type="STRING" id="709032.Sulku_1394"/>
<comment type="catalytic activity">
    <reaction evidence="14 16">
        <text>DNA(n) + a 2'-deoxyribonucleoside 5'-triphosphate = DNA(n+1) + diphosphate</text>
        <dbReference type="Rhea" id="RHEA:22508"/>
        <dbReference type="Rhea" id="RHEA-COMP:17339"/>
        <dbReference type="Rhea" id="RHEA-COMP:17340"/>
        <dbReference type="ChEBI" id="CHEBI:33019"/>
        <dbReference type="ChEBI" id="CHEBI:61560"/>
        <dbReference type="ChEBI" id="CHEBI:173112"/>
        <dbReference type="EC" id="2.7.7.7"/>
    </reaction>
</comment>
<evidence type="ECO:0000256" key="8">
    <source>
        <dbReference type="ARBA" id="ARBA00022763"/>
    </source>
</evidence>
<dbReference type="Pfam" id="PF00476">
    <property type="entry name" value="DNA_pol_A"/>
    <property type="match status" value="1"/>
</dbReference>
<keyword evidence="9 16" id="KW-0378">Hydrolase</keyword>
<dbReference type="eggNOG" id="COG0749">
    <property type="taxonomic scope" value="Bacteria"/>
</dbReference>
<dbReference type="EC" id="2.7.7.7" evidence="2 15"/>
<dbReference type="SUPFAM" id="SSF47807">
    <property type="entry name" value="5' to 3' exonuclease, C-terminal subdomain"/>
    <property type="match status" value="1"/>
</dbReference>
<dbReference type="CDD" id="cd09859">
    <property type="entry name" value="PIN_53EXO"/>
    <property type="match status" value="1"/>
</dbReference>
<dbReference type="GO" id="GO:0003677">
    <property type="term" value="F:DNA binding"/>
    <property type="evidence" value="ECO:0007669"/>
    <property type="project" value="UniProtKB-UniRule"/>
</dbReference>
<evidence type="ECO:0000313" key="20">
    <source>
        <dbReference type="EMBL" id="ADR34056.1"/>
    </source>
</evidence>
<dbReference type="GO" id="GO:0008409">
    <property type="term" value="F:5'-3' exonuclease activity"/>
    <property type="evidence" value="ECO:0007669"/>
    <property type="project" value="UniProtKB-UniRule"/>
</dbReference>
<reference evidence="20 21" key="1">
    <citation type="journal article" date="2012" name="Stand. Genomic Sci.">
        <title>Complete genome sequence of the sulfur compounds oxidizing chemolithoautotroph Sulfuricurvum kujiense type strain (YK-1(T)).</title>
        <authorList>
            <person name="Han C."/>
            <person name="Kotsyurbenko O."/>
            <person name="Chertkov O."/>
            <person name="Held B."/>
            <person name="Lapidus A."/>
            <person name="Nolan M."/>
            <person name="Lucas S."/>
            <person name="Hammon N."/>
            <person name="Deshpande S."/>
            <person name="Cheng J.F."/>
            <person name="Tapia R."/>
            <person name="Goodwin L.A."/>
            <person name="Pitluck S."/>
            <person name="Liolios K."/>
            <person name="Pagani I."/>
            <person name="Ivanova N."/>
            <person name="Mavromatis K."/>
            <person name="Mikhailova N."/>
            <person name="Pati A."/>
            <person name="Chen A."/>
            <person name="Palaniappan K."/>
            <person name="Land M."/>
            <person name="Hauser L."/>
            <person name="Chang Y.J."/>
            <person name="Jeffries C.D."/>
            <person name="Brambilla E.M."/>
            <person name="Rohde M."/>
            <person name="Spring S."/>
            <person name="Sikorski J."/>
            <person name="Goker M."/>
            <person name="Woyke T."/>
            <person name="Bristow J."/>
            <person name="Eisen J.A."/>
            <person name="Markowitz V."/>
            <person name="Hugenholtz P."/>
            <person name="Kyrpides N.C."/>
            <person name="Klenk H.P."/>
            <person name="Detter J.C."/>
        </authorList>
    </citation>
    <scope>NUCLEOTIDE SEQUENCE [LARGE SCALE GENOMIC DNA]</scope>
    <source>
        <strain evidence="21">ATCC BAA-921 / DSM 16994 / JCM 11577 / YK-1</strain>
    </source>
</reference>
<evidence type="ECO:0000256" key="1">
    <source>
        <dbReference type="ARBA" id="ARBA00007705"/>
    </source>
</evidence>
<evidence type="ECO:0000259" key="19">
    <source>
        <dbReference type="SMART" id="SM00482"/>
    </source>
</evidence>
<proteinExistence type="inferred from homology"/>
<keyword evidence="6 16" id="KW-0235">DNA replication</keyword>
<feature type="domain" description="DNA-directed DNA polymerase family A palm" evidence="19">
    <location>
        <begin position="671"/>
        <end position="873"/>
    </location>
</feature>
<evidence type="ECO:0000256" key="2">
    <source>
        <dbReference type="ARBA" id="ARBA00012417"/>
    </source>
</evidence>
<dbReference type="KEGG" id="sku:Sulku_1394"/>
<dbReference type="Pfam" id="PF02739">
    <property type="entry name" value="5_3_exonuc_N"/>
    <property type="match status" value="1"/>
</dbReference>
<dbReference type="PANTHER" id="PTHR10133:SF27">
    <property type="entry name" value="DNA POLYMERASE NU"/>
    <property type="match status" value="1"/>
</dbReference>
<evidence type="ECO:0000313" key="21">
    <source>
        <dbReference type="Proteomes" id="UP000008721"/>
    </source>
</evidence>
<comment type="function">
    <text evidence="16">In addition to polymerase activity, this DNA polymerase exhibits 3'-5' and 5'-3' exonuclease activity.</text>
</comment>
<dbReference type="RefSeq" id="WP_013460253.1">
    <property type="nucleotide sequence ID" value="NC_014762.1"/>
</dbReference>
<dbReference type="NCBIfam" id="NF004397">
    <property type="entry name" value="PRK05755.1"/>
    <property type="match status" value="1"/>
</dbReference>
<dbReference type="PROSITE" id="PS00447">
    <property type="entry name" value="DNA_POLYMERASE_A"/>
    <property type="match status" value="1"/>
</dbReference>
<dbReference type="InterPro" id="IPR036279">
    <property type="entry name" value="5-3_exonuclease_C_sf"/>
</dbReference>
<dbReference type="Gene3D" id="1.10.150.20">
    <property type="entry name" value="5' to 3' exonuclease, C-terminal subdomain"/>
    <property type="match status" value="2"/>
</dbReference>
<dbReference type="CDD" id="cd08637">
    <property type="entry name" value="DNA_pol_A_pol_I_C"/>
    <property type="match status" value="1"/>
</dbReference>
<dbReference type="SUPFAM" id="SSF56672">
    <property type="entry name" value="DNA/RNA polymerases"/>
    <property type="match status" value="1"/>
</dbReference>
<dbReference type="Gene3D" id="1.20.1060.10">
    <property type="entry name" value="Taq DNA Polymerase, Chain T, domain 4"/>
    <property type="match status" value="1"/>
</dbReference>
<dbReference type="Pfam" id="PF01612">
    <property type="entry name" value="DNA_pol_A_exo1"/>
    <property type="match status" value="1"/>
</dbReference>
<dbReference type="SMART" id="SM00482">
    <property type="entry name" value="POLAc"/>
    <property type="match status" value="1"/>
</dbReference>
<evidence type="ECO:0000259" key="17">
    <source>
        <dbReference type="SMART" id="SM00474"/>
    </source>
</evidence>
<evidence type="ECO:0000256" key="7">
    <source>
        <dbReference type="ARBA" id="ARBA00022722"/>
    </source>
</evidence>
<dbReference type="GO" id="GO:0003887">
    <property type="term" value="F:DNA-directed DNA polymerase activity"/>
    <property type="evidence" value="ECO:0007669"/>
    <property type="project" value="UniProtKB-UniRule"/>
</dbReference>
<dbReference type="Pfam" id="PF01367">
    <property type="entry name" value="5_3_exonuc"/>
    <property type="match status" value="1"/>
</dbReference>
<comment type="similarity">
    <text evidence="1 16">Belongs to the DNA polymerase type-A family.</text>
</comment>
<accession>E4TYR5</accession>
<dbReference type="InterPro" id="IPR002421">
    <property type="entry name" value="5-3_exonuclease"/>
</dbReference>
<dbReference type="FunFam" id="1.10.150.20:FF:000002">
    <property type="entry name" value="DNA polymerase I"/>
    <property type="match status" value="1"/>
</dbReference>
<keyword evidence="11 16" id="KW-0239">DNA-directed DNA polymerase</keyword>
<evidence type="ECO:0000256" key="12">
    <source>
        <dbReference type="ARBA" id="ARBA00023125"/>
    </source>
</evidence>
<dbReference type="InterPro" id="IPR018320">
    <property type="entry name" value="DNA_polymerase_1"/>
</dbReference>
<keyword evidence="21" id="KW-1185">Reference proteome</keyword>
<evidence type="ECO:0000256" key="10">
    <source>
        <dbReference type="ARBA" id="ARBA00022839"/>
    </source>
</evidence>
<keyword evidence="8 16" id="KW-0227">DNA damage</keyword>
<dbReference type="InterPro" id="IPR020045">
    <property type="entry name" value="DNA_polI_H3TH"/>
</dbReference>
<dbReference type="SMART" id="SM00279">
    <property type="entry name" value="HhH2"/>
    <property type="match status" value="1"/>
</dbReference>
<evidence type="ECO:0000256" key="6">
    <source>
        <dbReference type="ARBA" id="ARBA00022705"/>
    </source>
</evidence>
<organism evidence="20 21">
    <name type="scientific">Sulfuricurvum kujiense (strain ATCC BAA-921 / DSM 16994 / JCM 11577 / YK-1)</name>
    <dbReference type="NCBI Taxonomy" id="709032"/>
    <lineage>
        <taxon>Bacteria</taxon>
        <taxon>Pseudomonadati</taxon>
        <taxon>Campylobacterota</taxon>
        <taxon>Epsilonproteobacteria</taxon>
        <taxon>Campylobacterales</taxon>
        <taxon>Sulfurimonadaceae</taxon>
        <taxon>Sulfuricurvum</taxon>
    </lineage>
</organism>
<dbReference type="Gene3D" id="3.40.50.1010">
    <property type="entry name" value="5'-nuclease"/>
    <property type="match status" value="1"/>
</dbReference>
<dbReference type="AlphaFoldDB" id="E4TYR5"/>
<evidence type="ECO:0000256" key="15">
    <source>
        <dbReference type="NCBIfam" id="TIGR00593"/>
    </source>
</evidence>
<dbReference type="GO" id="GO:0006261">
    <property type="term" value="P:DNA-templated DNA replication"/>
    <property type="evidence" value="ECO:0007669"/>
    <property type="project" value="UniProtKB-UniRule"/>
</dbReference>
<keyword evidence="10 16" id="KW-0269">Exonuclease</keyword>
<evidence type="ECO:0000256" key="4">
    <source>
        <dbReference type="ARBA" id="ARBA00022679"/>
    </source>
</evidence>
<keyword evidence="13 16" id="KW-0234">DNA repair</keyword>
<dbReference type="PRINTS" id="PR00868">
    <property type="entry name" value="DNAPOLI"/>
</dbReference>
<dbReference type="OrthoDB" id="9806424at2"/>
<dbReference type="SUPFAM" id="SSF88723">
    <property type="entry name" value="PIN domain-like"/>
    <property type="match status" value="1"/>
</dbReference>
<dbReference type="InterPro" id="IPR019760">
    <property type="entry name" value="DNA-dir_DNA_pol_A_CS"/>
</dbReference>
<keyword evidence="7" id="KW-0540">Nuclease</keyword>
<dbReference type="SUPFAM" id="SSF53098">
    <property type="entry name" value="Ribonuclease H-like"/>
    <property type="match status" value="1"/>
</dbReference>
<dbReference type="NCBIfam" id="TIGR00593">
    <property type="entry name" value="pola"/>
    <property type="match status" value="1"/>
</dbReference>
<dbReference type="InterPro" id="IPR020046">
    <property type="entry name" value="5-3_exonucl_a-hlix_arch_N"/>
</dbReference>
<dbReference type="SMART" id="SM00475">
    <property type="entry name" value="53EXOc"/>
    <property type="match status" value="1"/>
</dbReference>
<keyword evidence="4 16" id="KW-0808">Transferase</keyword>
<dbReference type="GO" id="GO:0006302">
    <property type="term" value="P:double-strand break repair"/>
    <property type="evidence" value="ECO:0007669"/>
    <property type="project" value="TreeGrafter"/>
</dbReference>
<feature type="domain" description="5'-3' exonuclease" evidence="18">
    <location>
        <begin position="2"/>
        <end position="260"/>
    </location>
</feature>
<dbReference type="Gene3D" id="3.30.70.370">
    <property type="match status" value="1"/>
</dbReference>
<dbReference type="SMART" id="SM00474">
    <property type="entry name" value="35EXOc"/>
    <property type="match status" value="1"/>
</dbReference>
<dbReference type="FunFam" id="1.20.1060.10:FF:000001">
    <property type="entry name" value="DNA polymerase I"/>
    <property type="match status" value="1"/>
</dbReference>
<dbReference type="HOGENOM" id="CLU_004675_0_0_7"/>
<dbReference type="InterPro" id="IPR029060">
    <property type="entry name" value="PIN-like_dom_sf"/>
</dbReference>
<dbReference type="Proteomes" id="UP000008721">
    <property type="component" value="Chromosome"/>
</dbReference>
<keyword evidence="12 16" id="KW-0238">DNA-binding</keyword>
<evidence type="ECO:0000256" key="5">
    <source>
        <dbReference type="ARBA" id="ARBA00022695"/>
    </source>
</evidence>
<dbReference type="InterPro" id="IPR002298">
    <property type="entry name" value="DNA_polymerase_A"/>
</dbReference>
<evidence type="ECO:0000256" key="14">
    <source>
        <dbReference type="ARBA" id="ARBA00049244"/>
    </source>
</evidence>
<dbReference type="InterPro" id="IPR036397">
    <property type="entry name" value="RNaseH_sf"/>
</dbReference>
<dbReference type="CDD" id="cd06139">
    <property type="entry name" value="DNA_polA_I_Ecoli_like_exo"/>
    <property type="match status" value="1"/>
</dbReference>
<feature type="domain" description="3'-5' exonuclease" evidence="17">
    <location>
        <begin position="319"/>
        <end position="500"/>
    </location>
</feature>
<protein>
    <recommendedName>
        <fullName evidence="3 15">DNA polymerase I</fullName>
        <ecNumber evidence="2 15">2.7.7.7</ecNumber>
    </recommendedName>
</protein>
<evidence type="ECO:0000256" key="16">
    <source>
        <dbReference type="RuleBase" id="RU004460"/>
    </source>
</evidence>
<gene>
    <name evidence="16" type="primary">polA</name>
    <name evidence="20" type="ordered locus">Sulku_1394</name>
</gene>
<dbReference type="InterPro" id="IPR012337">
    <property type="entry name" value="RNaseH-like_sf"/>
</dbReference>
<dbReference type="FunFam" id="1.10.150.20:FF:000003">
    <property type="entry name" value="DNA polymerase I"/>
    <property type="match status" value="1"/>
</dbReference>
<evidence type="ECO:0000256" key="13">
    <source>
        <dbReference type="ARBA" id="ARBA00023204"/>
    </source>
</evidence>
<evidence type="ECO:0000259" key="18">
    <source>
        <dbReference type="SMART" id="SM00475"/>
    </source>
</evidence>
<keyword evidence="5 16" id="KW-0548">Nucleotidyltransferase</keyword>
<dbReference type="InterPro" id="IPR008918">
    <property type="entry name" value="HhH2"/>
</dbReference>
<dbReference type="Gene3D" id="3.30.420.10">
    <property type="entry name" value="Ribonuclease H-like superfamily/Ribonuclease H"/>
    <property type="match status" value="1"/>
</dbReference>
<sequence length="909" mass="102465">MAQPTVTIIDTFGFFFRSFYALPPLKNRHGFPTGLLTGFINFIASLHKDHSSDYLIFALDAKGPSFRAEIDPNYKANRSPAPEELIQQLPIAIDWIDKMGYKSLSQSGYEADDMIASVVRQARQHGFLVRVVSHDKDLYQLIDDDRVVLVDAISKKVMNERHCDEKYGVHPCQFIDYQSLIGDTADNVPGVKGIGKVTAQKLLSQFGTLDTLYERIEEVTPPRIRGLLETYRDDAFRSRELVRLKDDVFDTLDFSEFAMHFDNPFLPIYDDLVHYEMNAVLRTLKAKALFEESQPSNTPQSEKTEKAEVPQCDSLDGCSVLIDSDAALIALMETIADDALIAFDTETTGLDPSKDHLVGFSFSTDGKTGYYVPMMHSYLGVGDQVSTEAAAKAIRLIFEHRVIGHNIKFDLHFVTRFLGVDRLSIYADTMVLAWLTDSSRSLAMDNLSQSLLHHEMIHFKDTVKKGENFASVAIEDACKYAGEDAYITYRLYEVLKEQLLLKGGQEALDEAFDVEFPFTLTLLGMEKEGIAVDTAVLELFKKEVAHEIATLTEQIHSACGTVFNLNSPKQLGVILFETLGLPHGKKTKTGYSTDEQVLEGLQFEHPMIPMLLQYREYHKLYSTYIEPLIALAQNDPSSRIYTSFVQTGTATGRLSSKNPNLQNIPVKTALGMRIREAFVAPRGKKLIGIDYSQIELRLLAHFSEDTVLVNAFNEGHDIHMQTAIALFGAEDASRKRNIAKTVNFGLLYGMGQKKLSDTLGITTKEAKEIIERYFETFPSVKGYFNGIVEQAKEIGYVETLLHRRRYFDFGSATPMLKAAYERESVNTVFQGSASDLIKLSMNKIDTMIRTEGLRARMLLQIHDELIFEVDADVAEEYAVRFVDAMERILELRVPLKTSMHIGNHWGELK</sequence>
<dbReference type="eggNOG" id="COG0258">
    <property type="taxonomic scope" value="Bacteria"/>
</dbReference>
<dbReference type="EMBL" id="CP002355">
    <property type="protein sequence ID" value="ADR34056.1"/>
    <property type="molecule type" value="Genomic_DNA"/>
</dbReference>
<dbReference type="InterPro" id="IPR043502">
    <property type="entry name" value="DNA/RNA_pol_sf"/>
</dbReference>
<name>E4TYR5_SULKY</name>
<dbReference type="InterPro" id="IPR001098">
    <property type="entry name" value="DNA-dir_DNA_pol_A_palm_dom"/>
</dbReference>
<evidence type="ECO:0000256" key="9">
    <source>
        <dbReference type="ARBA" id="ARBA00022801"/>
    </source>
</evidence>
<dbReference type="CDD" id="cd09898">
    <property type="entry name" value="H3TH_53EXO"/>
    <property type="match status" value="1"/>
</dbReference>
<dbReference type="InterPro" id="IPR002562">
    <property type="entry name" value="3'-5'_exonuclease_dom"/>
</dbReference>
<dbReference type="GO" id="GO:0008408">
    <property type="term" value="F:3'-5' exonuclease activity"/>
    <property type="evidence" value="ECO:0007669"/>
    <property type="project" value="UniProtKB-UniRule"/>
</dbReference>
<evidence type="ECO:0000256" key="3">
    <source>
        <dbReference type="ARBA" id="ARBA00020311"/>
    </source>
</evidence>
<dbReference type="PANTHER" id="PTHR10133">
    <property type="entry name" value="DNA POLYMERASE I"/>
    <property type="match status" value="1"/>
</dbReference>